<dbReference type="GO" id="GO:0003824">
    <property type="term" value="F:catalytic activity"/>
    <property type="evidence" value="ECO:0007669"/>
    <property type="project" value="InterPro"/>
</dbReference>
<keyword evidence="3" id="KW-1185">Reference proteome</keyword>
<dbReference type="InterPro" id="IPR036691">
    <property type="entry name" value="Endo/exonu/phosph_ase_sf"/>
</dbReference>
<proteinExistence type="predicted"/>
<name>A0AA88U981_9ASTE</name>
<dbReference type="PANTHER" id="PTHR33710:SF62">
    <property type="entry name" value="DUF4283 DOMAIN PROTEIN"/>
    <property type="match status" value="1"/>
</dbReference>
<evidence type="ECO:0000313" key="2">
    <source>
        <dbReference type="EMBL" id="KAK2976049.1"/>
    </source>
</evidence>
<dbReference type="PANTHER" id="PTHR33710">
    <property type="entry name" value="BNAC02G09200D PROTEIN"/>
    <property type="match status" value="1"/>
</dbReference>
<reference evidence="2" key="1">
    <citation type="submission" date="2022-12" db="EMBL/GenBank/DDBJ databases">
        <title>Draft genome assemblies for two species of Escallonia (Escalloniales).</title>
        <authorList>
            <person name="Chanderbali A."/>
            <person name="Dervinis C."/>
            <person name="Anghel I."/>
            <person name="Soltis D."/>
            <person name="Soltis P."/>
            <person name="Zapata F."/>
        </authorList>
    </citation>
    <scope>NUCLEOTIDE SEQUENCE</scope>
    <source>
        <strain evidence="2">UCBG92.1500</strain>
        <tissue evidence="2">Leaf</tissue>
    </source>
</reference>
<gene>
    <name evidence="2" type="ORF">RJ640_024777</name>
</gene>
<dbReference type="AlphaFoldDB" id="A0AA88U981"/>
<protein>
    <recommendedName>
        <fullName evidence="1">Endonuclease/exonuclease/phosphatase domain-containing protein</fullName>
    </recommendedName>
</protein>
<dbReference type="InterPro" id="IPR005135">
    <property type="entry name" value="Endo/exonuclease/phosphatase"/>
</dbReference>
<evidence type="ECO:0000313" key="3">
    <source>
        <dbReference type="Proteomes" id="UP001187471"/>
    </source>
</evidence>
<comment type="caution">
    <text evidence="2">The sequence shown here is derived from an EMBL/GenBank/DDBJ whole genome shotgun (WGS) entry which is preliminary data.</text>
</comment>
<dbReference type="Gene3D" id="3.60.10.10">
    <property type="entry name" value="Endonuclease/exonuclease/phosphatase"/>
    <property type="match status" value="1"/>
</dbReference>
<dbReference type="Proteomes" id="UP001187471">
    <property type="component" value="Unassembled WGS sequence"/>
</dbReference>
<accession>A0AA88U981</accession>
<dbReference type="Pfam" id="PF03372">
    <property type="entry name" value="Exo_endo_phos"/>
    <property type="match status" value="1"/>
</dbReference>
<evidence type="ECO:0000259" key="1">
    <source>
        <dbReference type="Pfam" id="PF03372"/>
    </source>
</evidence>
<feature type="domain" description="Endonuclease/exonuclease/phosphatase" evidence="1">
    <location>
        <begin position="4"/>
        <end position="224"/>
    </location>
</feature>
<organism evidence="2 3">
    <name type="scientific">Escallonia rubra</name>
    <dbReference type="NCBI Taxonomy" id="112253"/>
    <lineage>
        <taxon>Eukaryota</taxon>
        <taxon>Viridiplantae</taxon>
        <taxon>Streptophyta</taxon>
        <taxon>Embryophyta</taxon>
        <taxon>Tracheophyta</taxon>
        <taxon>Spermatophyta</taxon>
        <taxon>Magnoliopsida</taxon>
        <taxon>eudicotyledons</taxon>
        <taxon>Gunneridae</taxon>
        <taxon>Pentapetalae</taxon>
        <taxon>asterids</taxon>
        <taxon>campanulids</taxon>
        <taxon>Escalloniales</taxon>
        <taxon>Escalloniaceae</taxon>
        <taxon>Escallonia</taxon>
    </lineage>
</organism>
<dbReference type="EMBL" id="JAVXUO010002120">
    <property type="protein sequence ID" value="KAK2976049.1"/>
    <property type="molecule type" value="Genomic_DNA"/>
</dbReference>
<sequence>MSCLSWNCCGLGNPRTIRELEGRINKEDPHLVFLSETRCRSRKLEFLKNKWGMHGLFVNPNGLSGGLALLWKNEVNVAIQSFSQNHIDATIGADQDNFKWRFTGFYGHPQVAKRMESWNLLRRLKGRDCLPWLCGGDFNEILRQDEKEGRAPKSNLQMRNFREALDDCDLADLEYSGFKYTWCNNQIEPATVRERLDRFCATAEWMNVFPNAKVRHLNTIASDHSPILLYLKDDCTKANMKVKKQFRFESMWLRKEQCSDIIKLAWEKTEEGCPFKTIASKIKDCRVGLLRWNRTTIGNVQARIRATLDKLATIKGNPITMESKQCESELLLELDELRNMEDDFWKQRSHKNWGT</sequence>
<dbReference type="SUPFAM" id="SSF56219">
    <property type="entry name" value="DNase I-like"/>
    <property type="match status" value="1"/>
</dbReference>